<accession>A0A126SYQ7</accession>
<evidence type="ECO:0000313" key="3">
    <source>
        <dbReference type="EMBL" id="AMK59439.1"/>
    </source>
</evidence>
<protein>
    <recommendedName>
        <fullName evidence="4">DUF1329 domain-containing protein</fullName>
    </recommendedName>
</protein>
<feature type="region of interest" description="Disordered" evidence="1">
    <location>
        <begin position="157"/>
        <end position="182"/>
    </location>
</feature>
<dbReference type="Pfam" id="PF07044">
    <property type="entry name" value="DUF1329"/>
    <property type="match status" value="1"/>
</dbReference>
<proteinExistence type="predicted"/>
<organism evidence="3">
    <name type="scientific">uncultured bacterium UPO64</name>
    <dbReference type="NCBI Taxonomy" id="1776983"/>
    <lineage>
        <taxon>Bacteria</taxon>
        <taxon>environmental samples</taxon>
    </lineage>
</organism>
<evidence type="ECO:0000256" key="2">
    <source>
        <dbReference type="SAM" id="SignalP"/>
    </source>
</evidence>
<name>A0A126SYQ7_9BACT</name>
<dbReference type="CDD" id="cd16329">
    <property type="entry name" value="LolA_like"/>
    <property type="match status" value="1"/>
</dbReference>
<dbReference type="InterPro" id="IPR010752">
    <property type="entry name" value="DUF1329"/>
</dbReference>
<keyword evidence="2" id="KW-0732">Signal</keyword>
<dbReference type="Gene3D" id="2.50.20.10">
    <property type="entry name" value="Lipoprotein localisation LolA/LolB/LppX"/>
    <property type="match status" value="1"/>
</dbReference>
<evidence type="ECO:0000256" key="1">
    <source>
        <dbReference type="SAM" id="MobiDB-lite"/>
    </source>
</evidence>
<reference evidence="3" key="1">
    <citation type="journal article" date="2016" name="Appl. Environ. Microbiol.">
        <title>Functional Metagenomics of a Biostimulated Petroleum-Contaminated Soil Reveals an Extraordinary Diversity of Extradiol Dioxygenases.</title>
        <authorList>
            <person name="Terron-Gonzalez L."/>
            <person name="Martin-Cabello G."/>
            <person name="Ferrer M."/>
            <person name="Santero E."/>
        </authorList>
    </citation>
    <scope>NUCLEOTIDE SEQUENCE</scope>
</reference>
<sequence>MAGLAVVALAMPLGLRAADLPQGTEINAGNWEQMRSETFEGKTIESMVPEAIQKAVREYGLKITLKPSQPASFANHILEATQKYSSQVSYDPATRMVNGWVAGIPFPDTKAIEAAPPEQGGDMVLYNVALAGSIVADNTNCYGPYATVQINPDKGVERTQGGSASYFRTKGRTTGGPTQVGDDPAARKVQVIVFDSPYDIAGLGIYRKIYDDGRVDDIYAYVKSVRRIRRLSGGSWMDTLAGTDILNDDTYSFEAHPTWYPRNELKGKRWMLWPVHSPAIDKHDLDQVLDYKNAPYWNPINKWWEPREVYEVEVTTPEGHPYGKKTVYVDAQIPAALLAVAYTRSGELWRVIYSMLGPETPKPGEGGAPAYQLYNFGAWDFRRSHGNYMDCGRWDTNIDIRYEDVTPRMLSEAANGKRLGQNPQFGKGP</sequence>
<dbReference type="EMBL" id="KU144986">
    <property type="protein sequence ID" value="AMK59439.1"/>
    <property type="molecule type" value="Genomic_DNA"/>
</dbReference>
<dbReference type="AlphaFoldDB" id="A0A126SYQ7"/>
<feature type="chain" id="PRO_5007274489" description="DUF1329 domain-containing protein" evidence="2">
    <location>
        <begin position="18"/>
        <end position="429"/>
    </location>
</feature>
<evidence type="ECO:0008006" key="4">
    <source>
        <dbReference type="Google" id="ProtNLM"/>
    </source>
</evidence>
<feature type="signal peptide" evidence="2">
    <location>
        <begin position="1"/>
        <end position="17"/>
    </location>
</feature>